<dbReference type="PANTHER" id="PTHR35525">
    <property type="entry name" value="BLL6575 PROTEIN"/>
    <property type="match status" value="1"/>
</dbReference>
<dbReference type="Proteomes" id="UP000199700">
    <property type="component" value="Chromosome"/>
</dbReference>
<dbReference type="Pfam" id="PF11706">
    <property type="entry name" value="zf-CGNR"/>
    <property type="match status" value="1"/>
</dbReference>
<protein>
    <submittedName>
        <fullName evidence="2">Conserved protein containing a Zn-ribbon-like motif, possibly RNA-binding</fullName>
    </submittedName>
</protein>
<feature type="domain" description="Zinc finger CGNR" evidence="1">
    <location>
        <begin position="152"/>
        <end position="194"/>
    </location>
</feature>
<keyword evidence="3" id="KW-1185">Reference proteome</keyword>
<dbReference type="RefSeq" id="WP_092103771.1">
    <property type="nucleotide sequence ID" value="NZ_LT629739.1"/>
</dbReference>
<dbReference type="AlphaFoldDB" id="A0A1H1NTY2"/>
<dbReference type="EMBL" id="LT629739">
    <property type="protein sequence ID" value="SDS02437.1"/>
    <property type="molecule type" value="Genomic_DNA"/>
</dbReference>
<dbReference type="SUPFAM" id="SSF160904">
    <property type="entry name" value="Jann2411-like"/>
    <property type="match status" value="1"/>
</dbReference>
<evidence type="ECO:0000259" key="1">
    <source>
        <dbReference type="Pfam" id="PF11706"/>
    </source>
</evidence>
<proteinExistence type="predicted"/>
<sequence length="196" mass="21824">MPSQSRAATIPLIGGRPCLDLANTVSWRPVSDRREEHLLEPDDALTWCVRAGVLDQAEADQLDQTFTAHPHRGRALIDELVDLRQSVWQHVVDAAEPDVQALSPLVIAALTHCRLQAADDAAQWAAVILDEHTPARRVTLDLLDMLTHPTGRIGQCSDATCGWAFVDTSRARNRRWCSSADCGNRHRGRQHYARSR</sequence>
<dbReference type="InterPro" id="IPR023286">
    <property type="entry name" value="ABATE_dom_sf"/>
</dbReference>
<evidence type="ECO:0000313" key="3">
    <source>
        <dbReference type="Proteomes" id="UP000199700"/>
    </source>
</evidence>
<dbReference type="Pfam" id="PF07336">
    <property type="entry name" value="ABATE"/>
    <property type="match status" value="1"/>
</dbReference>
<reference evidence="2" key="1">
    <citation type="submission" date="2016-10" db="EMBL/GenBank/DDBJ databases">
        <authorList>
            <person name="Varghese N."/>
            <person name="Submissions S."/>
        </authorList>
    </citation>
    <scope>NUCLEOTIDE SEQUENCE [LARGE SCALE GENOMIC DNA]</scope>
    <source>
        <strain evidence="2">DSM 22082</strain>
    </source>
</reference>
<gene>
    <name evidence="2" type="ORF">SAMN04489751_1049</name>
</gene>
<name>A0A1H1NTY2_BRESA</name>
<dbReference type="InterPro" id="IPR010852">
    <property type="entry name" value="ABATE"/>
</dbReference>
<dbReference type="Gene3D" id="1.10.3300.10">
    <property type="entry name" value="Jann2411-like domain"/>
    <property type="match status" value="1"/>
</dbReference>
<accession>A0A1H1NTY2</accession>
<dbReference type="PANTHER" id="PTHR35525:SF3">
    <property type="entry name" value="BLL6575 PROTEIN"/>
    <property type="match status" value="1"/>
</dbReference>
<dbReference type="OrthoDB" id="123307at2"/>
<dbReference type="InterPro" id="IPR021005">
    <property type="entry name" value="Znf_CGNR"/>
</dbReference>
<dbReference type="STRING" id="629680.SAMN04489751_1049"/>
<organism evidence="2 3">
    <name type="scientific">Brevibacterium sandarakinum</name>
    <dbReference type="NCBI Taxonomy" id="629680"/>
    <lineage>
        <taxon>Bacteria</taxon>
        <taxon>Bacillati</taxon>
        <taxon>Actinomycetota</taxon>
        <taxon>Actinomycetes</taxon>
        <taxon>Micrococcales</taxon>
        <taxon>Brevibacteriaceae</taxon>
        <taxon>Brevibacterium</taxon>
    </lineage>
</organism>
<evidence type="ECO:0000313" key="2">
    <source>
        <dbReference type="EMBL" id="SDS02437.1"/>
    </source>
</evidence>